<dbReference type="Proteomes" id="UP000622317">
    <property type="component" value="Unassembled WGS sequence"/>
</dbReference>
<feature type="transmembrane region" description="Helical" evidence="1">
    <location>
        <begin position="61"/>
        <end position="78"/>
    </location>
</feature>
<gene>
    <name evidence="3" type="ORF">IEN85_05050</name>
</gene>
<organism evidence="3 4">
    <name type="scientific">Pelagicoccus enzymogenes</name>
    <dbReference type="NCBI Taxonomy" id="2773457"/>
    <lineage>
        <taxon>Bacteria</taxon>
        <taxon>Pseudomonadati</taxon>
        <taxon>Verrucomicrobiota</taxon>
        <taxon>Opitutia</taxon>
        <taxon>Puniceicoccales</taxon>
        <taxon>Pelagicoccaceae</taxon>
        <taxon>Pelagicoccus</taxon>
    </lineage>
</organism>
<keyword evidence="1" id="KW-0472">Membrane</keyword>
<comment type="caution">
    <text evidence="3">The sequence shown here is derived from an EMBL/GenBank/DDBJ whole genome shotgun (WGS) entry which is preliminary data.</text>
</comment>
<evidence type="ECO:0000313" key="3">
    <source>
        <dbReference type="EMBL" id="MBD5778849.1"/>
    </source>
</evidence>
<dbReference type="RefSeq" id="WP_191615977.1">
    <property type="nucleotide sequence ID" value="NZ_JACYFG010000006.1"/>
</dbReference>
<name>A0A927F6N8_9BACT</name>
<keyword evidence="1" id="KW-0812">Transmembrane</keyword>
<proteinExistence type="predicted"/>
<evidence type="ECO:0000313" key="4">
    <source>
        <dbReference type="Proteomes" id="UP000622317"/>
    </source>
</evidence>
<keyword evidence="1" id="KW-1133">Transmembrane helix</keyword>
<protein>
    <submittedName>
        <fullName evidence="3">BatA domain-containing protein</fullName>
    </submittedName>
</protein>
<sequence>MNVYFANPLGWTALLAALPLVYLHFFRRQTRKRVVNTLFLVDKASQNREAGNLRERWRQSASFWLQLLALALLAWLLSEPRWADSHKLGKVAIVLDSSASLSSFEMKAAEQVAKLGDLMERRLPQVEFTLLESGQRGAALYRGRKLADLIDGMASWKPRMGSHSALQRLKDAREWAGRDGVVVWVSDQENLDTPAGVESLLVGESIENVGVAGARSFRSDGADGWRAIVTNYGRETARREWWLEFEGGKSPSKLIEIEAGKSLALEGRFPEGETAVSIALSEDAFVLDDYAPLVVERGKVLSVWIPSADPNAGLFHRLAESMSGSRFVEKAEEADLKLLTVSPDAAWDGNGPGIYFVASDGENNRPLAGGVNIPSNHEHNTSLSWEGLYTREGRRLEAAANDLVLLWQDAEALIFLRGEALVFNFELRESNLDRIPAFVLLVWRYFDALRERKPGFASVNCDVGQSLVLPLSQDRGTAQLLAWRGDKTDTDVMLIGPRFEAPSEPAFFRVEQAGESLMFGAARFADVRESNFQRASSRFDFEAFDASLVESYYDADFYSSFWLLCLGGVMLAAWAACYRENL</sequence>
<feature type="domain" description="Aerotolerance regulator N-terminal" evidence="2">
    <location>
        <begin position="5"/>
        <end position="80"/>
    </location>
</feature>
<feature type="transmembrane region" description="Helical" evidence="1">
    <location>
        <begin position="6"/>
        <end position="25"/>
    </location>
</feature>
<evidence type="ECO:0000256" key="1">
    <source>
        <dbReference type="SAM" id="Phobius"/>
    </source>
</evidence>
<dbReference type="PANTHER" id="PTHR37464">
    <property type="entry name" value="BLL2463 PROTEIN"/>
    <property type="match status" value="1"/>
</dbReference>
<dbReference type="InterPro" id="IPR024163">
    <property type="entry name" value="Aerotolerance_reg_N"/>
</dbReference>
<dbReference type="PANTHER" id="PTHR37464:SF1">
    <property type="entry name" value="BLL2463 PROTEIN"/>
    <property type="match status" value="1"/>
</dbReference>
<dbReference type="EMBL" id="JACYFG010000006">
    <property type="protein sequence ID" value="MBD5778849.1"/>
    <property type="molecule type" value="Genomic_DNA"/>
</dbReference>
<dbReference type="Pfam" id="PF07584">
    <property type="entry name" value="BatA"/>
    <property type="match status" value="1"/>
</dbReference>
<reference evidence="3" key="1">
    <citation type="submission" date="2020-09" db="EMBL/GenBank/DDBJ databases">
        <title>Pelagicoccus enzymogenes sp. nov. with an EPS production, isolated from marine sediment.</title>
        <authorList>
            <person name="Feng X."/>
        </authorList>
    </citation>
    <scope>NUCLEOTIDE SEQUENCE</scope>
    <source>
        <strain evidence="3">NFK12</strain>
    </source>
</reference>
<accession>A0A927F6N8</accession>
<keyword evidence="4" id="KW-1185">Reference proteome</keyword>
<evidence type="ECO:0000259" key="2">
    <source>
        <dbReference type="Pfam" id="PF07584"/>
    </source>
</evidence>
<dbReference type="AlphaFoldDB" id="A0A927F6N8"/>